<dbReference type="Proteomes" id="UP000035763">
    <property type="component" value="Unassembled WGS sequence"/>
</dbReference>
<dbReference type="RefSeq" id="WP_048700312.1">
    <property type="nucleotide sequence ID" value="NZ_HG764815.1"/>
</dbReference>
<dbReference type="STRING" id="1193182.BN11_4990014"/>
<gene>
    <name evidence="1" type="ORF">BN11_4990014</name>
</gene>
<keyword evidence="2" id="KW-1185">Reference proteome</keyword>
<accession>W6K4G1</accession>
<comment type="caution">
    <text evidence="1">The sequence shown here is derived from an EMBL/GenBank/DDBJ whole genome shotgun (WGS) entry which is preliminary data.</text>
</comment>
<evidence type="ECO:0000313" key="2">
    <source>
        <dbReference type="Proteomes" id="UP000035763"/>
    </source>
</evidence>
<evidence type="ECO:0000313" key="1">
    <source>
        <dbReference type="EMBL" id="CCH74954.1"/>
    </source>
</evidence>
<reference evidence="1 2" key="1">
    <citation type="journal article" date="2013" name="ISME J.">
        <title>A metabolic model for members of the genus Tetrasphaera involved in enhanced biological phosphorus removal.</title>
        <authorList>
            <person name="Kristiansen R."/>
            <person name="Nguyen H.T.T."/>
            <person name="Saunders A.M."/>
            <person name="Nielsen J.L."/>
            <person name="Wimmer R."/>
            <person name="Le V.Q."/>
            <person name="McIlroy S.J."/>
            <person name="Petrovski S."/>
            <person name="Seviour R.J."/>
            <person name="Calteau A."/>
            <person name="Nielsen K.L."/>
            <person name="Nielsen P.H."/>
        </authorList>
    </citation>
    <scope>NUCLEOTIDE SEQUENCE [LARGE SCALE GENOMIC DNA]</scope>
    <source>
        <strain evidence="1 2">Ben110</strain>
    </source>
</reference>
<dbReference type="AlphaFoldDB" id="W6K4G1"/>
<sequence>MKTTIEIPDALAAEAKQVARDEGSTLRDLVVTGLRAEVDRRRRRGVVDFVFPSFGGDGLLLDVAPEGMIARSYGLPE</sequence>
<name>W6K4G1_9MICO</name>
<dbReference type="EMBL" id="CAJA01000444">
    <property type="protein sequence ID" value="CCH74954.1"/>
    <property type="molecule type" value="Genomic_DNA"/>
</dbReference>
<protein>
    <recommendedName>
        <fullName evidence="3">DUF2191 domain-containing protein</fullName>
    </recommendedName>
</protein>
<proteinExistence type="predicted"/>
<organism evidence="1 2">
    <name type="scientific">Nostocoides australiense Ben110</name>
    <dbReference type="NCBI Taxonomy" id="1193182"/>
    <lineage>
        <taxon>Bacteria</taxon>
        <taxon>Bacillati</taxon>
        <taxon>Actinomycetota</taxon>
        <taxon>Actinomycetes</taxon>
        <taxon>Micrococcales</taxon>
        <taxon>Intrasporangiaceae</taxon>
        <taxon>Nostocoides</taxon>
    </lineage>
</organism>
<dbReference type="OrthoDB" id="5149464at2"/>
<evidence type="ECO:0008006" key="3">
    <source>
        <dbReference type="Google" id="ProtNLM"/>
    </source>
</evidence>